<proteinExistence type="evidence at transcript level"/>
<name>C6TK99_SOYBN</name>
<evidence type="ECO:0000256" key="2">
    <source>
        <dbReference type="SAM" id="MobiDB-lite"/>
    </source>
</evidence>
<feature type="region of interest" description="Disordered" evidence="2">
    <location>
        <begin position="36"/>
        <end position="73"/>
    </location>
</feature>
<dbReference type="AlphaFoldDB" id="C6TK99"/>
<protein>
    <submittedName>
        <fullName evidence="3">Uncharacterized protein</fullName>
    </submittedName>
</protein>
<evidence type="ECO:0000256" key="1">
    <source>
        <dbReference type="ARBA" id="ARBA00008601"/>
    </source>
</evidence>
<sequence length="73" mass="8210">MAEAGSSQTGTTTKPPQLIYRCKKCRRIVASVENIVSHEHGKGESSFKWKKRSSQSWETEKQSVDAPQYLLSP</sequence>
<dbReference type="PANTHER" id="PTHR45848:SF6">
    <property type="entry name" value="OS02G0251700 PROTEIN"/>
    <property type="match status" value="1"/>
</dbReference>
<accession>C6TK99</accession>
<dbReference type="EMBL" id="BT098105">
    <property type="protein sequence ID" value="ACU23339.1"/>
    <property type="molecule type" value="mRNA"/>
</dbReference>
<dbReference type="PANTHER" id="PTHR45848">
    <property type="entry name" value="DUAL SPECIFICITY PROTEIN PHOSPHATASE 12 FAMILY MEMBER"/>
    <property type="match status" value="1"/>
</dbReference>
<dbReference type="ExpressionAtlas" id="C6TK99">
    <property type="expression patterns" value="baseline"/>
</dbReference>
<evidence type="ECO:0000313" key="3">
    <source>
        <dbReference type="EMBL" id="ACU23339.1"/>
    </source>
</evidence>
<organism evidence="3">
    <name type="scientific">Glycine max</name>
    <name type="common">Soybean</name>
    <name type="synonym">Glycine hispida</name>
    <dbReference type="NCBI Taxonomy" id="3847"/>
    <lineage>
        <taxon>Eukaryota</taxon>
        <taxon>Viridiplantae</taxon>
        <taxon>Streptophyta</taxon>
        <taxon>Embryophyta</taxon>
        <taxon>Tracheophyta</taxon>
        <taxon>Spermatophyta</taxon>
        <taxon>Magnoliopsida</taxon>
        <taxon>eudicotyledons</taxon>
        <taxon>Gunneridae</taxon>
        <taxon>Pentapetalae</taxon>
        <taxon>rosids</taxon>
        <taxon>fabids</taxon>
        <taxon>Fabales</taxon>
        <taxon>Fabaceae</taxon>
        <taxon>Papilionoideae</taxon>
        <taxon>50 kb inversion clade</taxon>
        <taxon>NPAAA clade</taxon>
        <taxon>indigoferoid/millettioid clade</taxon>
        <taxon>Phaseoleae</taxon>
        <taxon>Glycine</taxon>
        <taxon>Glycine subgen. Soja</taxon>
    </lineage>
</organism>
<comment type="similarity">
    <text evidence="1">Belongs to the protein-tyrosine phosphatase family. Non-receptor class dual specificity subfamily.</text>
</comment>
<reference evidence="3" key="1">
    <citation type="submission" date="2009-08" db="EMBL/GenBank/DDBJ databases">
        <authorList>
            <person name="Cheung F."/>
            <person name="Xiao Y."/>
            <person name="Chan A."/>
            <person name="Moskal W."/>
            <person name="Town C.D."/>
        </authorList>
    </citation>
    <scope>NUCLEOTIDE SEQUENCE</scope>
</reference>
<feature type="compositionally biased region" description="Basic and acidic residues" evidence="2">
    <location>
        <begin position="36"/>
        <end position="47"/>
    </location>
</feature>